<name>A0ABV4YQZ6_9BACI</name>
<dbReference type="Proteomes" id="UP001241748">
    <property type="component" value="Unassembled WGS sequence"/>
</dbReference>
<dbReference type="InterPro" id="IPR052030">
    <property type="entry name" value="Peptidase_M20/M20A_hydrolases"/>
</dbReference>
<feature type="domain" description="Peptidase M20 dimerisation" evidence="1">
    <location>
        <begin position="188"/>
        <end position="278"/>
    </location>
</feature>
<dbReference type="Gene3D" id="3.40.630.10">
    <property type="entry name" value="Zn peptidases"/>
    <property type="match status" value="1"/>
</dbReference>
<evidence type="ECO:0000259" key="1">
    <source>
        <dbReference type="Pfam" id="PF07687"/>
    </source>
</evidence>
<dbReference type="InterPro" id="IPR036264">
    <property type="entry name" value="Bact_exopeptidase_dim_dom"/>
</dbReference>
<dbReference type="InterPro" id="IPR017145">
    <property type="entry name" value="Aminobenzoyl-glu_utiliz_pB"/>
</dbReference>
<gene>
    <name evidence="2" type="ORF">P5G62_009180</name>
</gene>
<dbReference type="PANTHER" id="PTHR30575">
    <property type="entry name" value="PEPTIDASE M20"/>
    <property type="match status" value="1"/>
</dbReference>
<dbReference type="InterPro" id="IPR017439">
    <property type="entry name" value="Amidohydrolase"/>
</dbReference>
<dbReference type="CDD" id="cd05673">
    <property type="entry name" value="M20_Acy1L2_AbgB"/>
    <property type="match status" value="1"/>
</dbReference>
<sequence>MKLAEKIALKIEAKRESFIELSDQIWEFAETNYEEYRSCELLAQTLEEAGFIVNRAAGGIPTAFTASYGTGSPVIAILGEYDALFHLSQEKGIAEKRPIKHGGNGHGCGHNLLGTAGVAAVMAVKELLDEEKLEGTIRYFGCPAEEGGAGKVYMMKAGLFDDVDIAITWHPATANGIISKRMVANNRVHYKFKGRSSHAGVSPHLGRSALDAVELMSIATNYLREHLIQDTRLHYAITNAGGNSPNVVQHEAEIQFVLRGPNMSVVQDMVERVTKIAKGSALMTGTTFTHSIDSGTSDLIPNKPLELLMQDSFEQLGVPQFDQEEERFAELIRKTFSKEEKAGDKALADFLLPYEYDSGIMHASTDVGDVSWAVPTAQCITACFALDTPFHTWQIVSQGTTSIAHKGMLHAGKVMGLTAIELFRQPNIIAEAKAAHSHELQGKPYICPIPEGVGIPTGKKEPSFI</sequence>
<dbReference type="Gene3D" id="3.30.70.360">
    <property type="match status" value="1"/>
</dbReference>
<dbReference type="InterPro" id="IPR002933">
    <property type="entry name" value="Peptidase_M20"/>
</dbReference>
<dbReference type="InterPro" id="IPR011650">
    <property type="entry name" value="Peptidase_M20_dimer"/>
</dbReference>
<organism evidence="2 3">
    <name type="scientific">Neobacillus driksii</name>
    <dbReference type="NCBI Taxonomy" id="3035913"/>
    <lineage>
        <taxon>Bacteria</taxon>
        <taxon>Bacillati</taxon>
        <taxon>Bacillota</taxon>
        <taxon>Bacilli</taxon>
        <taxon>Bacillales</taxon>
        <taxon>Bacillaceae</taxon>
        <taxon>Neobacillus</taxon>
    </lineage>
</organism>
<keyword evidence="3" id="KW-1185">Reference proteome</keyword>
<dbReference type="SUPFAM" id="SSF53187">
    <property type="entry name" value="Zn-dependent exopeptidases"/>
    <property type="match status" value="1"/>
</dbReference>
<dbReference type="SUPFAM" id="SSF55031">
    <property type="entry name" value="Bacterial exopeptidase dimerisation domain"/>
    <property type="match status" value="1"/>
</dbReference>
<dbReference type="Pfam" id="PF07687">
    <property type="entry name" value="M20_dimer"/>
    <property type="match status" value="1"/>
</dbReference>
<evidence type="ECO:0000313" key="3">
    <source>
        <dbReference type="Proteomes" id="UP001241748"/>
    </source>
</evidence>
<evidence type="ECO:0000313" key="2">
    <source>
        <dbReference type="EMBL" id="MFB3167282.1"/>
    </source>
</evidence>
<proteinExistence type="predicted"/>
<accession>A0ABV4YQZ6</accession>
<dbReference type="RefSeq" id="WP_306074826.1">
    <property type="nucleotide sequence ID" value="NZ_JAROBZ020000001.1"/>
</dbReference>
<dbReference type="PANTHER" id="PTHR30575:SF0">
    <property type="entry name" value="XAA-ARG DIPEPTIDASE"/>
    <property type="match status" value="1"/>
</dbReference>
<dbReference type="EMBL" id="JAROBZ020000001">
    <property type="protein sequence ID" value="MFB3167282.1"/>
    <property type="molecule type" value="Genomic_DNA"/>
</dbReference>
<dbReference type="Pfam" id="PF01546">
    <property type="entry name" value="Peptidase_M20"/>
    <property type="match status" value="1"/>
</dbReference>
<dbReference type="PIRSF" id="PIRSF037227">
    <property type="entry name" value="Aminobenzoyl-glu_utiliz_pB"/>
    <property type="match status" value="1"/>
</dbReference>
<comment type="caution">
    <text evidence="2">The sequence shown here is derived from an EMBL/GenBank/DDBJ whole genome shotgun (WGS) entry which is preliminary data.</text>
</comment>
<protein>
    <submittedName>
        <fullName evidence="2">M20 family metallopeptidase</fullName>
    </submittedName>
</protein>
<dbReference type="NCBIfam" id="TIGR01891">
    <property type="entry name" value="amidohydrolases"/>
    <property type="match status" value="1"/>
</dbReference>
<reference evidence="2 3" key="1">
    <citation type="submission" date="2024-05" db="EMBL/GenBank/DDBJ databases">
        <authorList>
            <person name="Venkateswaran K."/>
        </authorList>
    </citation>
    <scope>NUCLEOTIDE SEQUENCE [LARGE SCALE GENOMIC DNA]</scope>
    <source>
        <strain evidence="2 3">179-C4-2-HS</strain>
    </source>
</reference>